<dbReference type="FunFam" id="2.130.10.10:FF:000401">
    <property type="entry name" value="Cilia- and flagella-associated protein 44"/>
    <property type="match status" value="1"/>
</dbReference>
<feature type="coiled-coil region" evidence="14">
    <location>
        <begin position="1640"/>
        <end position="1667"/>
    </location>
</feature>
<dbReference type="SUPFAM" id="SSF50978">
    <property type="entry name" value="WD40 repeat-like"/>
    <property type="match status" value="1"/>
</dbReference>
<protein>
    <recommendedName>
        <fullName evidence="12">Cilia- and flagella-associated protein 44</fullName>
    </recommendedName>
</protein>
<feature type="coiled-coil region" evidence="14">
    <location>
        <begin position="1709"/>
        <end position="1739"/>
    </location>
</feature>
<reference evidence="17" key="1">
    <citation type="submission" date="2025-08" db="UniProtKB">
        <authorList>
            <consortium name="RefSeq"/>
        </authorList>
    </citation>
    <scope>IDENTIFICATION</scope>
</reference>
<evidence type="ECO:0000256" key="8">
    <source>
        <dbReference type="ARBA" id="ARBA00023212"/>
    </source>
</evidence>
<evidence type="ECO:0000256" key="11">
    <source>
        <dbReference type="ARBA" id="ARBA00060934"/>
    </source>
</evidence>
<evidence type="ECO:0000256" key="6">
    <source>
        <dbReference type="ARBA" id="ARBA00023054"/>
    </source>
</evidence>
<comment type="subcellular location">
    <subcellularLocation>
        <location evidence="1">Cytoplasm</location>
        <location evidence="1">Cytoskeleton</location>
        <location evidence="1">Flagellum axoneme</location>
    </subcellularLocation>
</comment>
<keyword evidence="9" id="KW-0966">Cell projection</keyword>
<feature type="repeat" description="WD" evidence="13">
    <location>
        <begin position="548"/>
        <end position="579"/>
    </location>
</feature>
<evidence type="ECO:0000256" key="10">
    <source>
        <dbReference type="ARBA" id="ARBA00055223"/>
    </source>
</evidence>
<dbReference type="GeneID" id="107264707"/>
<keyword evidence="7" id="KW-0969">Cilium</keyword>
<evidence type="ECO:0000256" key="15">
    <source>
        <dbReference type="SAM" id="MobiDB-lite"/>
    </source>
</evidence>
<feature type="region of interest" description="Disordered" evidence="15">
    <location>
        <begin position="1460"/>
        <end position="1493"/>
    </location>
</feature>
<evidence type="ECO:0000313" key="16">
    <source>
        <dbReference type="Proteomes" id="UP000694920"/>
    </source>
</evidence>
<dbReference type="SUPFAM" id="SSF50998">
    <property type="entry name" value="Quinoprotein alcohol dehydrogenase-like"/>
    <property type="match status" value="1"/>
</dbReference>
<keyword evidence="2" id="KW-0963">Cytoplasm</keyword>
<keyword evidence="4" id="KW-0677">Repeat</keyword>
<evidence type="ECO:0000256" key="7">
    <source>
        <dbReference type="ARBA" id="ARBA00023069"/>
    </source>
</evidence>
<evidence type="ECO:0000313" key="17">
    <source>
        <dbReference type="RefSeq" id="XP_015588735.2"/>
    </source>
</evidence>
<feature type="compositionally biased region" description="Low complexity" evidence="15">
    <location>
        <begin position="1469"/>
        <end position="1478"/>
    </location>
</feature>
<dbReference type="InterPro" id="IPR001680">
    <property type="entry name" value="WD40_rpt"/>
</dbReference>
<dbReference type="PANTHER" id="PTHR14885:SF3">
    <property type="entry name" value="CILIA- AND FLAGELLA-ASSOCIATED PROTEIN 44"/>
    <property type="match status" value="1"/>
</dbReference>
<feature type="coiled-coil region" evidence="14">
    <location>
        <begin position="1522"/>
        <end position="1570"/>
    </location>
</feature>
<dbReference type="Pfam" id="PF00400">
    <property type="entry name" value="WD40"/>
    <property type="match status" value="1"/>
</dbReference>
<evidence type="ECO:0000256" key="5">
    <source>
        <dbReference type="ARBA" id="ARBA00022846"/>
    </source>
</evidence>
<feature type="region of interest" description="Disordered" evidence="15">
    <location>
        <begin position="2072"/>
        <end position="2093"/>
    </location>
</feature>
<dbReference type="PROSITE" id="PS50082">
    <property type="entry name" value="WD_REPEATS_2"/>
    <property type="match status" value="1"/>
</dbReference>
<name>A0AAJ7BL18_CEPCN</name>
<evidence type="ECO:0000256" key="12">
    <source>
        <dbReference type="ARBA" id="ARBA00074727"/>
    </source>
</evidence>
<keyword evidence="5" id="KW-0282">Flagellum</keyword>
<evidence type="ECO:0000256" key="4">
    <source>
        <dbReference type="ARBA" id="ARBA00022737"/>
    </source>
</evidence>
<keyword evidence="6 14" id="KW-0175">Coiled coil</keyword>
<dbReference type="SMART" id="SM00320">
    <property type="entry name" value="WD40"/>
    <property type="match status" value="8"/>
</dbReference>
<dbReference type="Gene3D" id="2.130.10.10">
    <property type="entry name" value="YVTN repeat-like/Quinoprotein amine dehydrogenase"/>
    <property type="match status" value="2"/>
</dbReference>
<dbReference type="GO" id="GO:0060285">
    <property type="term" value="P:cilium-dependent cell motility"/>
    <property type="evidence" value="ECO:0007669"/>
    <property type="project" value="UniProtKB-ARBA"/>
</dbReference>
<dbReference type="InterPro" id="IPR011047">
    <property type="entry name" value="Quinoprotein_ADH-like_sf"/>
</dbReference>
<evidence type="ECO:0000256" key="3">
    <source>
        <dbReference type="ARBA" id="ARBA00022574"/>
    </source>
</evidence>
<keyword evidence="3 13" id="KW-0853">WD repeat</keyword>
<accession>A0AAJ7BL18</accession>
<comment type="similarity">
    <text evidence="11">Belongs to the CFAP44 family.</text>
</comment>
<evidence type="ECO:0000256" key="13">
    <source>
        <dbReference type="PROSITE-ProRule" id="PRU00221"/>
    </source>
</evidence>
<evidence type="ECO:0000256" key="9">
    <source>
        <dbReference type="ARBA" id="ARBA00023273"/>
    </source>
</evidence>
<organism evidence="16 17">
    <name type="scientific">Cephus cinctus</name>
    <name type="common">Wheat stem sawfly</name>
    <dbReference type="NCBI Taxonomy" id="211228"/>
    <lineage>
        <taxon>Eukaryota</taxon>
        <taxon>Metazoa</taxon>
        <taxon>Ecdysozoa</taxon>
        <taxon>Arthropoda</taxon>
        <taxon>Hexapoda</taxon>
        <taxon>Insecta</taxon>
        <taxon>Pterygota</taxon>
        <taxon>Neoptera</taxon>
        <taxon>Endopterygota</taxon>
        <taxon>Hymenoptera</taxon>
        <taxon>Cephoidea</taxon>
        <taxon>Cephidae</taxon>
        <taxon>Cephus</taxon>
    </lineage>
</organism>
<dbReference type="InterPro" id="IPR015943">
    <property type="entry name" value="WD40/YVTN_repeat-like_dom_sf"/>
</dbReference>
<dbReference type="KEGG" id="ccin:107264707"/>
<dbReference type="GO" id="GO:0003341">
    <property type="term" value="P:cilium movement"/>
    <property type="evidence" value="ECO:0007669"/>
    <property type="project" value="UniProtKB-ARBA"/>
</dbReference>
<dbReference type="InterPro" id="IPR036322">
    <property type="entry name" value="WD40_repeat_dom_sf"/>
</dbReference>
<comment type="function">
    <text evidence="10">Flagellar protein involved in sperm flagellum axoneme organization and function.</text>
</comment>
<dbReference type="Proteomes" id="UP000694920">
    <property type="component" value="Unplaced"/>
</dbReference>
<proteinExistence type="inferred from homology"/>
<keyword evidence="8" id="KW-0206">Cytoskeleton</keyword>
<evidence type="ECO:0000256" key="1">
    <source>
        <dbReference type="ARBA" id="ARBA00004611"/>
    </source>
</evidence>
<sequence>MPDDFNLYEKHVNIKYTMDDTDEDIENVENLPEDPESNIRVSETSAIATRSEIFTTETSTEFQDEIESHEDKQDIPPIHYDSQDYISGPQRTENGTVPMNILEFHHSYAYDCQKHFNLCVADPDTIIFASGNLINFFNFSENKLWFRRGSTGGGIGHITKNPTFNHIAVGENGINPPIIIYEWPNLEIVTILYEGTTRSYSHLAYSPDGLLMVSQGGDPDYLITVWDWQKSKIMLRCKSSGQDVFNVMFSPTVEGHLTSCGSGHIKFWKMAETFTGLKLKGELGRFGKTEISDISGVYPMPDEKVVSGCEWGNILLWDEGLIKLEVCKKNKKPCHDKQITQFEYNNGELTSVGMDGWIRIWFYETIDQADPPEGDQFLEIEPIYEFHITEEDEDDYDAEQSSMLMCIQKQNIEDAEENFWYAQDGNGGLWLIDLNTFETPERPRKIFTCHAGPITDMDVATWGPFVATIGRDAHLHIYNYFDKTLILVHKFCDIGSKVVWFPCGVEATGCTLVCAFSSGIIRMITVSILQANRTKKIKGDYVRLIQVVRPHKMPITSMSLNNTHSLLVTGSEDDTIFVFFVNTTATYPILVPIGFVKVPSPVTCMTWKPNHDMTILVGCLRGDCVEVTLPDVPQNYTKMSYELVRCELRIFKFQSVKSAIRRALIQAEIQKKKEEKLAKKKQALEQLRVDNPGIDIDEEAFLMDSEEEPVLPEIYIPKIPNRVLMVNYTPSGTIWLSMSGFDAGYIYEYPDPLPGNYINRKPTKSTMVYAADDTEINSCLFYKNRKYLFLGMEHGEIRICRVNPEDHTDFSDYWILSMHDNYNGYIPKILLSHDQKMLLTCGHDGNLFSFLINDDTPPLTFHIPRAKEPLLLPNVNVEDIEEPDYPSLEEVIVKAEYNRIMTVAKHKKDRTLDVLRELAEEFGRIMESNRYLVKSQQIPQEEFELDPRITEDLNEQLKAEMNLVHKKLAFKVEKSKLGLKKLMDHFIEPITCLPFAVRRILKPDTMVNSLRERKLGDEFTATLDEVTRRIEDREKAGRMVEVKSLQEEEEDEEKQKVQGIESFLKGLSPSTIQYRLGVKINHMLRKYRSRKARMEERYNEWKVMNASKPDPSVNHPDDVLAIEEAKETIGNYKLKISPDFNPPKGKRENTLTKYKQFLNSRKRAHHMREDFNSKLREVRSKKVALFNEVIELVMKLKEIHSEIPEERTKPLPIIPVIDQNIEFPEKNLELEKYTSMAERVKEAKRKKKSFIAEIVVSPNDEEYEVLLFDEKSIYIGDDDMQSTVASVVPETKYSVTNAISGDVLQTLNMSDHIETPCEREMKRARVMRKIYEQDSILRHIHESYEILDNQLDELERERLEIVAESVYMDLYMLTLHQELIILKEFEAMENTLEEKVNEKLKERATAKQKMQAMNIKIEQKIREIAKIQEKIKDVFSEYMSMINENRFYEFLRRIFKKKYKPPKTDDESSASSSSTTESSTDDDEAGSIDSREIGPIHVDENICPLGCDKELYAMAFSMRERRYEYELQVKEEQKSIELLRKEIENDTKKMKAIENNLKYNQDELEAFMREKQRKLNDIDITVILKFHQLQHFTGSSTVAQIQDCTVFDKEKLSHLYARVEELQKETSDQKAKHKKNRMHLHRMNVDCKHMELEIKKLKDNIKEEMMKKFGQEISLNALYEAVLRRMVYDIKVNINGMISSFEKEINSVKEAYAERVNILENLIQDNTEKLNLLTVLEEEKSKLRKILKHVPMTEEEIELSKLTYQNDISKLKSILKSQMHQKELFRNEIRNLSLKSRPLPPICSKKKSQKIRTEPHEDEQILAVIDIKTGDGYTIDKTQVKIKVDDVESNDYIEEEVELSDEEKEAEDDTKEREITDFSSSENTAMMIHRLLSRIIEMSLGDEQAEESTQEILNEVISNLPINGNHDDLEAGIERSVENIVAMLPQGNPERMEAMRQAVRESLSDIIIRLDSESKQIKSDDTDPDAKVKSKINELLENVGIETENMQIQNELVQLIKNGQGVDAVMEWLSDKLPVNMNEESKKTAQEYAMVTLAEITEQIIMSEEPVSVQAEEVEENIVSTENQSVKDDMSVD</sequence>
<gene>
    <name evidence="17" type="primary">LOC107264707</name>
</gene>
<dbReference type="RefSeq" id="XP_015588735.2">
    <property type="nucleotide sequence ID" value="XM_015733249.2"/>
</dbReference>
<keyword evidence="16" id="KW-1185">Reference proteome</keyword>
<feature type="coiled-coil region" evidence="14">
    <location>
        <begin position="1337"/>
        <end position="1437"/>
    </location>
</feature>
<evidence type="ECO:0000256" key="14">
    <source>
        <dbReference type="SAM" id="Coils"/>
    </source>
</evidence>
<evidence type="ECO:0000256" key="2">
    <source>
        <dbReference type="ARBA" id="ARBA00022490"/>
    </source>
</evidence>
<dbReference type="PANTHER" id="PTHR14885">
    <property type="entry name" value="CILIA- AND FLAGELLA-ASSOCIATED PROTEIN 43-RELATED"/>
    <property type="match status" value="1"/>
</dbReference>